<dbReference type="NCBIfam" id="TIGR01499">
    <property type="entry name" value="folC"/>
    <property type="match status" value="1"/>
</dbReference>
<dbReference type="Proteomes" id="UP000295681">
    <property type="component" value="Unassembled WGS sequence"/>
</dbReference>
<keyword evidence="13" id="KW-1185">Reference proteome</keyword>
<proteinExistence type="inferred from homology"/>
<sequence length="403" mass="44622">MVHFKTVDDAISFIHSRPNTGHKVSLERMYTLLKALGNPNEKLPPAIHVAGTNGKGSVSTMCSYILAAQNKRVGLFVSPFIIDFRERIQINNQFIEPEDLRQVTEDVANVLKQVDEKLYPDISVEFEVLTVIALTYFSRQSLDALVVEVGIGGKYDSTNVLSQAKVAVITSIGFDHMKMLGDTIPKIAQQKAGIIHNGMRVVIGKLPEAAQQVISEVSDQPPISGKINEFDATLPGEFQHMNTATAVAAVRAYDATIDDAIIRRGLDMVTIPARYEIVKQAPITILDGAHNAQGIEQLVLSLRYQFPNQKITLIIGSLADKNVADTFTNILSHTNFRLILVPFVGPNGRHGLDIQETLVQHQQNKRLIFFDSWQTAYQHVGHDEVVALTGSLYFVSEVRKSLK</sequence>
<dbReference type="GO" id="GO:0005737">
    <property type="term" value="C:cytoplasm"/>
    <property type="evidence" value="ECO:0007669"/>
    <property type="project" value="TreeGrafter"/>
</dbReference>
<dbReference type="InterPro" id="IPR036615">
    <property type="entry name" value="Mur_ligase_C_dom_sf"/>
</dbReference>
<dbReference type="Pfam" id="PF02875">
    <property type="entry name" value="Mur_ligase_C"/>
    <property type="match status" value="1"/>
</dbReference>
<dbReference type="InterPro" id="IPR013221">
    <property type="entry name" value="Mur_ligase_cen"/>
</dbReference>
<evidence type="ECO:0000259" key="11">
    <source>
        <dbReference type="Pfam" id="PF08245"/>
    </source>
</evidence>
<dbReference type="PANTHER" id="PTHR11136">
    <property type="entry name" value="FOLYLPOLYGLUTAMATE SYNTHASE-RELATED"/>
    <property type="match status" value="1"/>
</dbReference>
<dbReference type="InterPro" id="IPR036565">
    <property type="entry name" value="Mur-like_cat_sf"/>
</dbReference>
<evidence type="ECO:0000256" key="1">
    <source>
        <dbReference type="ARBA" id="ARBA00008276"/>
    </source>
</evidence>
<keyword evidence="6" id="KW-0067">ATP-binding</keyword>
<dbReference type="Gene3D" id="3.40.1190.10">
    <property type="entry name" value="Mur-like, catalytic domain"/>
    <property type="match status" value="1"/>
</dbReference>
<dbReference type="InterPro" id="IPR001645">
    <property type="entry name" value="Folylpolyglutamate_synth"/>
</dbReference>
<dbReference type="Pfam" id="PF08245">
    <property type="entry name" value="Mur_ligase_M"/>
    <property type="match status" value="1"/>
</dbReference>
<dbReference type="InterPro" id="IPR018109">
    <property type="entry name" value="Folylpolyglutamate_synth_CS"/>
</dbReference>
<evidence type="ECO:0000256" key="3">
    <source>
        <dbReference type="ARBA" id="ARBA00022598"/>
    </source>
</evidence>
<dbReference type="AlphaFoldDB" id="A0A4R5NBL8"/>
<dbReference type="GO" id="GO:0008841">
    <property type="term" value="F:dihydrofolate synthase activity"/>
    <property type="evidence" value="ECO:0007669"/>
    <property type="project" value="TreeGrafter"/>
</dbReference>
<evidence type="ECO:0000256" key="6">
    <source>
        <dbReference type="ARBA" id="ARBA00022840"/>
    </source>
</evidence>
<name>A0A4R5NBL8_9LACO</name>
<evidence type="ECO:0000313" key="12">
    <source>
        <dbReference type="EMBL" id="TDG69637.1"/>
    </source>
</evidence>
<comment type="caution">
    <text evidence="12">The sequence shown here is derived from an EMBL/GenBank/DDBJ whole genome shotgun (WGS) entry which is preliminary data.</text>
</comment>
<dbReference type="InterPro" id="IPR004101">
    <property type="entry name" value="Mur_ligase_C"/>
</dbReference>
<dbReference type="SUPFAM" id="SSF53623">
    <property type="entry name" value="MurD-like peptide ligases, catalytic domain"/>
    <property type="match status" value="1"/>
</dbReference>
<protein>
    <recommendedName>
        <fullName evidence="2">tetrahydrofolate synthase</fullName>
        <ecNumber evidence="2">6.3.2.17</ecNumber>
    </recommendedName>
    <alternativeName>
        <fullName evidence="8">Tetrahydrofolylpolyglutamate synthase</fullName>
    </alternativeName>
</protein>
<organism evidence="12 13">
    <name type="scientific">Leuconostoc fallax</name>
    <dbReference type="NCBI Taxonomy" id="1251"/>
    <lineage>
        <taxon>Bacteria</taxon>
        <taxon>Bacillati</taxon>
        <taxon>Bacillota</taxon>
        <taxon>Bacilli</taxon>
        <taxon>Lactobacillales</taxon>
        <taxon>Lactobacillaceae</taxon>
        <taxon>Leuconostoc</taxon>
    </lineage>
</organism>
<keyword evidence="3" id="KW-0436">Ligase</keyword>
<evidence type="ECO:0000256" key="9">
    <source>
        <dbReference type="ARBA" id="ARBA00047493"/>
    </source>
</evidence>
<dbReference type="EC" id="6.3.2.17" evidence="2"/>
<dbReference type="RefSeq" id="WP_010008763.1">
    <property type="nucleotide sequence ID" value="NZ_JAGYGP010000001.1"/>
</dbReference>
<dbReference type="Gene3D" id="3.90.190.20">
    <property type="entry name" value="Mur ligase, C-terminal domain"/>
    <property type="match status" value="1"/>
</dbReference>
<evidence type="ECO:0000256" key="5">
    <source>
        <dbReference type="ARBA" id="ARBA00022741"/>
    </source>
</evidence>
<dbReference type="PIRSF" id="PIRSF001563">
    <property type="entry name" value="Folylpolyglu_synth"/>
    <property type="match status" value="1"/>
</dbReference>
<feature type="domain" description="Mur ligase C-terminal" evidence="10">
    <location>
        <begin position="274"/>
        <end position="391"/>
    </location>
</feature>
<evidence type="ECO:0000256" key="8">
    <source>
        <dbReference type="ARBA" id="ARBA00030592"/>
    </source>
</evidence>
<dbReference type="PROSITE" id="PS01012">
    <property type="entry name" value="FOLYLPOLYGLU_SYNT_2"/>
    <property type="match status" value="1"/>
</dbReference>
<gene>
    <name evidence="12" type="ORF">C5L23_001099</name>
</gene>
<reference evidence="12 13" key="1">
    <citation type="journal article" date="2019" name="Appl. Microbiol. Biotechnol.">
        <title>Uncovering carbohydrate metabolism through a genotype-phenotype association study of 56 lactic acid bacteria genomes.</title>
        <authorList>
            <person name="Buron-Moles G."/>
            <person name="Chailyan A."/>
            <person name="Dolejs I."/>
            <person name="Forster J."/>
            <person name="Miks M.H."/>
        </authorList>
    </citation>
    <scope>NUCLEOTIDE SEQUENCE [LARGE SCALE GENOMIC DNA]</scope>
    <source>
        <strain evidence="12 13">ATCC 700006</strain>
    </source>
</reference>
<evidence type="ECO:0000259" key="10">
    <source>
        <dbReference type="Pfam" id="PF02875"/>
    </source>
</evidence>
<accession>A0A4R5NBL8</accession>
<keyword evidence="7" id="KW-0460">Magnesium</keyword>
<dbReference type="STRING" id="907931.GCA_000165675_00272"/>
<keyword evidence="4" id="KW-0479">Metal-binding</keyword>
<comment type="catalytic activity">
    <reaction evidence="9">
        <text>(6S)-5,6,7,8-tetrahydrofolyl-(gamma-L-Glu)(n) + L-glutamate + ATP = (6S)-5,6,7,8-tetrahydrofolyl-(gamma-L-Glu)(n+1) + ADP + phosphate + H(+)</text>
        <dbReference type="Rhea" id="RHEA:10580"/>
        <dbReference type="Rhea" id="RHEA-COMP:14738"/>
        <dbReference type="Rhea" id="RHEA-COMP:14740"/>
        <dbReference type="ChEBI" id="CHEBI:15378"/>
        <dbReference type="ChEBI" id="CHEBI:29985"/>
        <dbReference type="ChEBI" id="CHEBI:30616"/>
        <dbReference type="ChEBI" id="CHEBI:43474"/>
        <dbReference type="ChEBI" id="CHEBI:141005"/>
        <dbReference type="ChEBI" id="CHEBI:456216"/>
        <dbReference type="EC" id="6.3.2.17"/>
    </reaction>
</comment>
<dbReference type="GO" id="GO:0005524">
    <property type="term" value="F:ATP binding"/>
    <property type="evidence" value="ECO:0007669"/>
    <property type="project" value="UniProtKB-KW"/>
</dbReference>
<dbReference type="GO" id="GO:0004326">
    <property type="term" value="F:tetrahydrofolylpolyglutamate synthase activity"/>
    <property type="evidence" value="ECO:0007669"/>
    <property type="project" value="UniProtKB-EC"/>
</dbReference>
<keyword evidence="5" id="KW-0547">Nucleotide-binding</keyword>
<dbReference type="PANTHER" id="PTHR11136:SF0">
    <property type="entry name" value="DIHYDROFOLATE SYNTHETASE-RELATED"/>
    <property type="match status" value="1"/>
</dbReference>
<evidence type="ECO:0000256" key="7">
    <source>
        <dbReference type="ARBA" id="ARBA00022842"/>
    </source>
</evidence>
<feature type="domain" description="Mur ligase central" evidence="11">
    <location>
        <begin position="49"/>
        <end position="197"/>
    </location>
</feature>
<evidence type="ECO:0000256" key="4">
    <source>
        <dbReference type="ARBA" id="ARBA00022723"/>
    </source>
</evidence>
<dbReference type="SUPFAM" id="SSF53244">
    <property type="entry name" value="MurD-like peptide ligases, peptide-binding domain"/>
    <property type="match status" value="1"/>
</dbReference>
<comment type="similarity">
    <text evidence="1">Belongs to the folylpolyglutamate synthase family.</text>
</comment>
<dbReference type="PROSITE" id="PS01011">
    <property type="entry name" value="FOLYLPOLYGLU_SYNT_1"/>
    <property type="match status" value="1"/>
</dbReference>
<dbReference type="EMBL" id="PUFI01000005">
    <property type="protein sequence ID" value="TDG69637.1"/>
    <property type="molecule type" value="Genomic_DNA"/>
</dbReference>
<evidence type="ECO:0000313" key="13">
    <source>
        <dbReference type="Proteomes" id="UP000295681"/>
    </source>
</evidence>
<dbReference type="GO" id="GO:0046872">
    <property type="term" value="F:metal ion binding"/>
    <property type="evidence" value="ECO:0007669"/>
    <property type="project" value="UniProtKB-KW"/>
</dbReference>
<evidence type="ECO:0000256" key="2">
    <source>
        <dbReference type="ARBA" id="ARBA00013025"/>
    </source>
</evidence>